<evidence type="ECO:0000256" key="2">
    <source>
        <dbReference type="ARBA" id="ARBA00004651"/>
    </source>
</evidence>
<feature type="transmembrane region" description="Helical" evidence="19">
    <location>
        <begin position="165"/>
        <end position="188"/>
    </location>
</feature>
<evidence type="ECO:0000256" key="17">
    <source>
        <dbReference type="ARBA" id="ARBA00048623"/>
    </source>
</evidence>
<evidence type="ECO:0000313" key="20">
    <source>
        <dbReference type="EMBL" id="MBF0637508.1"/>
    </source>
</evidence>
<dbReference type="EC" id="2.7.8.26" evidence="5 19"/>
<accession>A0ABR9XUE4</accession>
<comment type="subcellular location">
    <subcellularLocation>
        <location evidence="2 19">Cell membrane</location>
        <topology evidence="2 19">Multi-pass membrane protein</topology>
    </subcellularLocation>
</comment>
<keyword evidence="13 19" id="KW-0472">Membrane</keyword>
<evidence type="ECO:0000256" key="15">
    <source>
        <dbReference type="ARBA" id="ARBA00032605"/>
    </source>
</evidence>
<sequence>MFNGLVTSLRTLTVLPVPGRDAHDFSDSLYWFPLAGLLLGLLQAVCGWAVVHAGLTELAAAAVLMSAVLLTRAIHADGLADLADGFFGGRDVDARLRIMKDSSVGAFGVLALVLVLLAKWAVLLPLLESSAYTWIVSGVILARSSQVLLASLMPYARSGGGTASGFVRGAGGVHAIVSLLLSSILLFILFSSSIVPVLLAQAVALAVTSAMALLSMKKINGVTGDVLGASSEVTELAVWCAGAMFFQLV</sequence>
<keyword evidence="10 19" id="KW-0812">Transmembrane</keyword>
<evidence type="ECO:0000256" key="9">
    <source>
        <dbReference type="ARBA" id="ARBA00022679"/>
    </source>
</evidence>
<dbReference type="HAMAP" id="MF_00719">
    <property type="entry name" value="CobS"/>
    <property type="match status" value="1"/>
</dbReference>
<comment type="caution">
    <text evidence="20">The sequence shown here is derived from an EMBL/GenBank/DDBJ whole genome shotgun (WGS) entry which is preliminary data.</text>
</comment>
<keyword evidence="12 19" id="KW-1133">Transmembrane helix</keyword>
<feature type="transmembrane region" description="Helical" evidence="19">
    <location>
        <begin position="194"/>
        <end position="214"/>
    </location>
</feature>
<dbReference type="NCBIfam" id="TIGR00317">
    <property type="entry name" value="cobS"/>
    <property type="match status" value="1"/>
</dbReference>
<comment type="catalytic activity">
    <reaction evidence="18 19">
        <text>alpha-ribazole 5'-phosphate + adenosylcob(III)inamide-GDP = adenosylcob(III)alamin 5'-phosphate + GMP + H(+)</text>
        <dbReference type="Rhea" id="RHEA:23560"/>
        <dbReference type="ChEBI" id="CHEBI:15378"/>
        <dbReference type="ChEBI" id="CHEBI:57918"/>
        <dbReference type="ChEBI" id="CHEBI:58115"/>
        <dbReference type="ChEBI" id="CHEBI:60487"/>
        <dbReference type="ChEBI" id="CHEBI:60493"/>
        <dbReference type="EC" id="2.7.8.26"/>
    </reaction>
</comment>
<evidence type="ECO:0000256" key="14">
    <source>
        <dbReference type="ARBA" id="ARBA00025228"/>
    </source>
</evidence>
<evidence type="ECO:0000256" key="19">
    <source>
        <dbReference type="HAMAP-Rule" id="MF_00719"/>
    </source>
</evidence>
<evidence type="ECO:0000256" key="3">
    <source>
        <dbReference type="ARBA" id="ARBA00004663"/>
    </source>
</evidence>
<evidence type="ECO:0000256" key="16">
    <source>
        <dbReference type="ARBA" id="ARBA00032853"/>
    </source>
</evidence>
<evidence type="ECO:0000313" key="21">
    <source>
        <dbReference type="Proteomes" id="UP000619838"/>
    </source>
</evidence>
<name>A0ABR9XUE4_9CHLB</name>
<evidence type="ECO:0000256" key="1">
    <source>
        <dbReference type="ARBA" id="ARBA00001946"/>
    </source>
</evidence>
<evidence type="ECO:0000256" key="12">
    <source>
        <dbReference type="ARBA" id="ARBA00022989"/>
    </source>
</evidence>
<dbReference type="InterPro" id="IPR003805">
    <property type="entry name" value="CobS"/>
</dbReference>
<gene>
    <name evidence="19 20" type="primary">cobS</name>
    <name evidence="20" type="ORF">INT08_10045</name>
</gene>
<keyword evidence="8 19" id="KW-0169">Cobalamin biosynthesis</keyword>
<keyword evidence="7 19" id="KW-1003">Cell membrane</keyword>
<protein>
    <recommendedName>
        <fullName evidence="6 19">Adenosylcobinamide-GDP ribazoletransferase</fullName>
        <ecNumber evidence="5 19">2.7.8.26</ecNumber>
    </recommendedName>
    <alternativeName>
        <fullName evidence="16 19">Cobalamin synthase</fullName>
    </alternativeName>
    <alternativeName>
        <fullName evidence="15 19">Cobalamin-5'-phosphate synthase</fullName>
    </alternativeName>
</protein>
<comment type="catalytic activity">
    <reaction evidence="17 19">
        <text>alpha-ribazole + adenosylcob(III)inamide-GDP = adenosylcob(III)alamin + GMP + H(+)</text>
        <dbReference type="Rhea" id="RHEA:16049"/>
        <dbReference type="ChEBI" id="CHEBI:10329"/>
        <dbReference type="ChEBI" id="CHEBI:15378"/>
        <dbReference type="ChEBI" id="CHEBI:18408"/>
        <dbReference type="ChEBI" id="CHEBI:58115"/>
        <dbReference type="ChEBI" id="CHEBI:60487"/>
        <dbReference type="EC" id="2.7.8.26"/>
    </reaction>
</comment>
<evidence type="ECO:0000256" key="7">
    <source>
        <dbReference type="ARBA" id="ARBA00022475"/>
    </source>
</evidence>
<dbReference type="EMBL" id="JADGII010000023">
    <property type="protein sequence ID" value="MBF0637508.1"/>
    <property type="molecule type" value="Genomic_DNA"/>
</dbReference>
<dbReference type="PANTHER" id="PTHR34148">
    <property type="entry name" value="ADENOSYLCOBINAMIDE-GDP RIBAZOLETRANSFERASE"/>
    <property type="match status" value="1"/>
</dbReference>
<comment type="similarity">
    <text evidence="4 19">Belongs to the CobS family.</text>
</comment>
<dbReference type="GO" id="GO:0051073">
    <property type="term" value="F:adenosylcobinamide-GDP ribazoletransferase activity"/>
    <property type="evidence" value="ECO:0007669"/>
    <property type="project" value="UniProtKB-EC"/>
</dbReference>
<proteinExistence type="inferred from homology"/>
<dbReference type="Pfam" id="PF02654">
    <property type="entry name" value="CobS"/>
    <property type="match status" value="1"/>
</dbReference>
<organism evidence="20 21">
    <name type="scientific">Prosthecochloris ethylica</name>
    <dbReference type="NCBI Taxonomy" id="2743976"/>
    <lineage>
        <taxon>Bacteria</taxon>
        <taxon>Pseudomonadati</taxon>
        <taxon>Chlorobiota</taxon>
        <taxon>Chlorobiia</taxon>
        <taxon>Chlorobiales</taxon>
        <taxon>Chlorobiaceae</taxon>
        <taxon>Prosthecochloris</taxon>
    </lineage>
</organism>
<dbReference type="RefSeq" id="WP_114608526.1">
    <property type="nucleotide sequence ID" value="NZ_JABVZQ010000010.1"/>
</dbReference>
<comment type="pathway">
    <text evidence="3 19">Cofactor biosynthesis; adenosylcobalamin biosynthesis; adenosylcobalamin from cob(II)yrinate a,c-diamide: step 7/7.</text>
</comment>
<evidence type="ECO:0000256" key="13">
    <source>
        <dbReference type="ARBA" id="ARBA00023136"/>
    </source>
</evidence>
<evidence type="ECO:0000256" key="18">
    <source>
        <dbReference type="ARBA" id="ARBA00049504"/>
    </source>
</evidence>
<feature type="transmembrane region" description="Helical" evidence="19">
    <location>
        <begin position="132"/>
        <end position="153"/>
    </location>
</feature>
<dbReference type="PANTHER" id="PTHR34148:SF1">
    <property type="entry name" value="ADENOSYLCOBINAMIDE-GDP RIBAZOLETRANSFERASE"/>
    <property type="match status" value="1"/>
</dbReference>
<reference evidence="20 21" key="1">
    <citation type="journal article" date="2020" name="Microorganisms">
        <title>Simultaneous Genome Sequencing of Prosthecochloris ethylica and Desulfuromonas acetoxidans within a Syntrophic Mixture Reveals Unique Pili and Protein Interactions.</title>
        <authorList>
            <person name="Kyndt J.A."/>
            <person name="Van Beeumen J.J."/>
            <person name="Meyer T.E."/>
        </authorList>
    </citation>
    <scope>NUCLEOTIDE SEQUENCE [LARGE SCALE GENOMIC DNA]</scope>
    <source>
        <strain evidence="20 21">N3</strain>
    </source>
</reference>
<feature type="transmembrane region" description="Helical" evidence="19">
    <location>
        <begin position="29"/>
        <end position="51"/>
    </location>
</feature>
<feature type="transmembrane region" description="Helical" evidence="19">
    <location>
        <begin position="104"/>
        <end position="126"/>
    </location>
</feature>
<keyword evidence="9 19" id="KW-0808">Transferase</keyword>
<keyword evidence="21" id="KW-1185">Reference proteome</keyword>
<keyword evidence="11 19" id="KW-0460">Magnesium</keyword>
<evidence type="ECO:0000256" key="11">
    <source>
        <dbReference type="ARBA" id="ARBA00022842"/>
    </source>
</evidence>
<evidence type="ECO:0000256" key="10">
    <source>
        <dbReference type="ARBA" id="ARBA00022692"/>
    </source>
</evidence>
<evidence type="ECO:0000256" key="4">
    <source>
        <dbReference type="ARBA" id="ARBA00010561"/>
    </source>
</evidence>
<evidence type="ECO:0000256" key="6">
    <source>
        <dbReference type="ARBA" id="ARBA00015850"/>
    </source>
</evidence>
<comment type="cofactor">
    <cofactor evidence="1 19">
        <name>Mg(2+)</name>
        <dbReference type="ChEBI" id="CHEBI:18420"/>
    </cofactor>
</comment>
<dbReference type="Proteomes" id="UP000619838">
    <property type="component" value="Unassembled WGS sequence"/>
</dbReference>
<evidence type="ECO:0000256" key="5">
    <source>
        <dbReference type="ARBA" id="ARBA00013200"/>
    </source>
</evidence>
<evidence type="ECO:0000256" key="8">
    <source>
        <dbReference type="ARBA" id="ARBA00022573"/>
    </source>
</evidence>
<comment type="function">
    <text evidence="14 19">Joins adenosylcobinamide-GDP and alpha-ribazole to generate adenosylcobalamin (Ado-cobalamin). Also synthesizes adenosylcobalamin 5'-phosphate from adenosylcobinamide-GDP and alpha-ribazole 5'-phosphate.</text>
</comment>